<dbReference type="EMBL" id="CP159837">
    <property type="protein sequence ID" value="XCM37362.1"/>
    <property type="molecule type" value="Genomic_DNA"/>
</dbReference>
<reference evidence="1" key="1">
    <citation type="submission" date="2024-07" db="EMBL/GenBank/DDBJ databases">
        <authorList>
            <person name="Kim Y.J."/>
            <person name="Jeong J.Y."/>
        </authorList>
    </citation>
    <scope>NUCLEOTIDE SEQUENCE</scope>
    <source>
        <strain evidence="1">GIHE-MW2</strain>
    </source>
</reference>
<evidence type="ECO:0000313" key="1">
    <source>
        <dbReference type="EMBL" id="XCM37362.1"/>
    </source>
</evidence>
<sequence length="83" mass="9823">MSPLLEAILKQVEQLSNDERLELIQQVAEQMKSAPAEPKRKHKISEFRGMVQYPFFGEDAQEWVTRTRREGDEHREKLLRGEE</sequence>
<dbReference type="AlphaFoldDB" id="A0AAU8JEY8"/>
<accession>A0AAU8JEY8</accession>
<name>A0AAU8JEY8_9CYAN</name>
<dbReference type="RefSeq" id="WP_354635477.1">
    <property type="nucleotide sequence ID" value="NZ_CP159837.1"/>
</dbReference>
<organism evidence="1">
    <name type="scientific">Planktothricoides raciborskii GIHE-MW2</name>
    <dbReference type="NCBI Taxonomy" id="2792601"/>
    <lineage>
        <taxon>Bacteria</taxon>
        <taxon>Bacillati</taxon>
        <taxon>Cyanobacteriota</taxon>
        <taxon>Cyanophyceae</taxon>
        <taxon>Oscillatoriophycideae</taxon>
        <taxon>Oscillatoriales</taxon>
        <taxon>Oscillatoriaceae</taxon>
        <taxon>Planktothricoides</taxon>
    </lineage>
</organism>
<protein>
    <submittedName>
        <fullName evidence="1">Uncharacterized protein</fullName>
    </submittedName>
</protein>
<proteinExistence type="predicted"/>
<gene>
    <name evidence="1" type="ORF">ABWT76_000116</name>
</gene>